<accession>A0ABN7NHE1</accession>
<organism evidence="1 2">
    <name type="scientific">Timema podura</name>
    <name type="common">Walking stick</name>
    <dbReference type="NCBI Taxonomy" id="61482"/>
    <lineage>
        <taxon>Eukaryota</taxon>
        <taxon>Metazoa</taxon>
        <taxon>Ecdysozoa</taxon>
        <taxon>Arthropoda</taxon>
        <taxon>Hexapoda</taxon>
        <taxon>Insecta</taxon>
        <taxon>Pterygota</taxon>
        <taxon>Neoptera</taxon>
        <taxon>Polyneoptera</taxon>
        <taxon>Phasmatodea</taxon>
        <taxon>Timematodea</taxon>
        <taxon>Timematoidea</taxon>
        <taxon>Timematidae</taxon>
        <taxon>Timema</taxon>
    </lineage>
</organism>
<evidence type="ECO:0000313" key="2">
    <source>
        <dbReference type="Proteomes" id="UP001153148"/>
    </source>
</evidence>
<name>A0ABN7NHE1_TIMPD</name>
<comment type="caution">
    <text evidence="1">The sequence shown here is derived from an EMBL/GenBank/DDBJ whole genome shotgun (WGS) entry which is preliminary data.</text>
</comment>
<protein>
    <recommendedName>
        <fullName evidence="3">Ribosomal protein L32</fullName>
    </recommendedName>
</protein>
<keyword evidence="2" id="KW-1185">Reference proteome</keyword>
<evidence type="ECO:0008006" key="3">
    <source>
        <dbReference type="Google" id="ProtNLM"/>
    </source>
</evidence>
<sequence length="26" mass="3414">MPIPKKRRQRKVFWLLFWRQTNLRQS</sequence>
<dbReference type="EMBL" id="CAJPIN010000945">
    <property type="protein sequence ID" value="CAG2054064.1"/>
    <property type="molecule type" value="Genomic_DNA"/>
</dbReference>
<reference evidence="1" key="1">
    <citation type="submission" date="2021-03" db="EMBL/GenBank/DDBJ databases">
        <authorList>
            <person name="Tran Van P."/>
        </authorList>
    </citation>
    <scope>NUCLEOTIDE SEQUENCE</scope>
</reference>
<gene>
    <name evidence="1" type="ORF">TPAB3V08_LOCUS1103</name>
</gene>
<evidence type="ECO:0000313" key="1">
    <source>
        <dbReference type="EMBL" id="CAG2054064.1"/>
    </source>
</evidence>
<proteinExistence type="predicted"/>
<dbReference type="Proteomes" id="UP001153148">
    <property type="component" value="Unassembled WGS sequence"/>
</dbReference>